<dbReference type="RefSeq" id="WP_212010450.1">
    <property type="nucleotide sequence ID" value="NZ_JAAFYZ010000057.1"/>
</dbReference>
<dbReference type="PANTHER" id="PTHR36832:SF2">
    <property type="entry name" value="INTEGRAL MEMBRANE PROTEIN"/>
    <property type="match status" value="1"/>
</dbReference>
<dbReference type="PANTHER" id="PTHR36832">
    <property type="entry name" value="SLR1174 PROTEIN-RELATED"/>
    <property type="match status" value="1"/>
</dbReference>
<accession>A0ABS5KS84</accession>
<feature type="transmembrane region" description="Helical" evidence="1">
    <location>
        <begin position="229"/>
        <end position="248"/>
    </location>
</feature>
<keyword evidence="1" id="KW-0812">Transmembrane</keyword>
<organism evidence="2 3">
    <name type="scientific">Catenulispora pinistramenti</name>
    <dbReference type="NCBI Taxonomy" id="2705254"/>
    <lineage>
        <taxon>Bacteria</taxon>
        <taxon>Bacillati</taxon>
        <taxon>Actinomycetota</taxon>
        <taxon>Actinomycetes</taxon>
        <taxon>Catenulisporales</taxon>
        <taxon>Catenulisporaceae</taxon>
        <taxon>Catenulispora</taxon>
    </lineage>
</organism>
<feature type="transmembrane region" description="Helical" evidence="1">
    <location>
        <begin position="141"/>
        <end position="163"/>
    </location>
</feature>
<evidence type="ECO:0000256" key="1">
    <source>
        <dbReference type="SAM" id="Phobius"/>
    </source>
</evidence>
<dbReference type="InterPro" id="IPR010390">
    <property type="entry name" value="ABC-2_transporter-like"/>
</dbReference>
<keyword evidence="3" id="KW-1185">Reference proteome</keyword>
<feature type="transmembrane region" description="Helical" evidence="1">
    <location>
        <begin position="116"/>
        <end position="135"/>
    </location>
</feature>
<proteinExistence type="predicted"/>
<dbReference type="Pfam" id="PF06182">
    <property type="entry name" value="ABC2_membrane_6"/>
    <property type="match status" value="1"/>
</dbReference>
<comment type="caution">
    <text evidence="2">The sequence shown here is derived from an EMBL/GenBank/DDBJ whole genome shotgun (WGS) entry which is preliminary data.</text>
</comment>
<keyword evidence="1" id="KW-1133">Transmembrane helix</keyword>
<evidence type="ECO:0000313" key="3">
    <source>
        <dbReference type="Proteomes" id="UP000730482"/>
    </source>
</evidence>
<keyword evidence="1" id="KW-0472">Membrane</keyword>
<name>A0ABS5KS84_9ACTN</name>
<feature type="transmembrane region" description="Helical" evidence="1">
    <location>
        <begin position="175"/>
        <end position="201"/>
    </location>
</feature>
<dbReference type="Proteomes" id="UP000730482">
    <property type="component" value="Unassembled WGS sequence"/>
</dbReference>
<gene>
    <name evidence="2" type="ORF">KGQ19_18570</name>
</gene>
<protein>
    <submittedName>
        <fullName evidence="2">ABC-2 family transporter protein</fullName>
    </submittedName>
</protein>
<reference evidence="2 3" key="1">
    <citation type="submission" date="2020-02" db="EMBL/GenBank/DDBJ databases">
        <title>Acidophilic actinobacteria isolated from forest soil.</title>
        <authorList>
            <person name="Golinska P."/>
        </authorList>
    </citation>
    <scope>NUCLEOTIDE SEQUENCE [LARGE SCALE GENOMIC DNA]</scope>
    <source>
        <strain evidence="2 3">NL8</strain>
    </source>
</reference>
<dbReference type="EMBL" id="JAAFYZ010000057">
    <property type="protein sequence ID" value="MBS2548874.1"/>
    <property type="molecule type" value="Genomic_DNA"/>
</dbReference>
<evidence type="ECO:0000313" key="2">
    <source>
        <dbReference type="EMBL" id="MBS2548874.1"/>
    </source>
</evidence>
<sequence>MVVYALISRQAFRRYLTYRGAMVGGVLANTVFGIIKAFIMMAVWRQRPSIGGYDVADAVTYVFLAQAMIGPMSTLNNGLDIPARIRSGDIGTDLFRPCDFQAYWLANDLGRAAFSVLGRSVVPFVIGALLFHLHLPTDPRVWAAFVVALFLGTVVSFALRYLAAMSTFWLLDEKGVVGMATVVTSFFSGMIVPLVLFPGWLGQLARLLPFAALVQLPADVFLGKRSGGAVGTGYLFEIGWAVALLLAGRLVTRRARHRVVVQGG</sequence>
<feature type="transmembrane region" description="Helical" evidence="1">
    <location>
        <begin position="20"/>
        <end position="39"/>
    </location>
</feature>